<evidence type="ECO:0000256" key="1">
    <source>
        <dbReference type="SAM" id="Phobius"/>
    </source>
</evidence>
<dbReference type="InterPro" id="IPR043993">
    <property type="entry name" value="T4SS_pilin"/>
</dbReference>
<keyword evidence="1" id="KW-0472">Membrane</keyword>
<feature type="chain" id="PRO_5009524147" evidence="2">
    <location>
        <begin position="23"/>
        <end position="140"/>
    </location>
</feature>
<dbReference type="Proteomes" id="UP000179115">
    <property type="component" value="Unassembled WGS sequence"/>
</dbReference>
<reference evidence="3 4" key="1">
    <citation type="journal article" date="2016" name="Nat. Commun.">
        <title>Thousands of microbial genomes shed light on interconnected biogeochemical processes in an aquifer system.</title>
        <authorList>
            <person name="Anantharaman K."/>
            <person name="Brown C.T."/>
            <person name="Hug L.A."/>
            <person name="Sharon I."/>
            <person name="Castelle C.J."/>
            <person name="Probst A.J."/>
            <person name="Thomas B.C."/>
            <person name="Singh A."/>
            <person name="Wilkins M.J."/>
            <person name="Karaoz U."/>
            <person name="Brodie E.L."/>
            <person name="Williams K.H."/>
            <person name="Hubbard S.S."/>
            <person name="Banfield J.F."/>
        </authorList>
    </citation>
    <scope>NUCLEOTIDE SEQUENCE [LARGE SCALE GENOMIC DNA]</scope>
</reference>
<feature type="transmembrane region" description="Helical" evidence="1">
    <location>
        <begin position="102"/>
        <end position="123"/>
    </location>
</feature>
<accession>A0A1F6ECI2</accession>
<dbReference type="Pfam" id="PF18895">
    <property type="entry name" value="T4SS_pilin"/>
    <property type="match status" value="1"/>
</dbReference>
<sequence>MKRKFLVGSFLLVFVLPSFVLAQGQNPPTGSGSNPSQYQPVTGGTPLKNPLKYDTIPEFLAAVLKVIAEIALPILVLFLVYIGFLFVTAQGNPEDLNRAKRYFLWAIIGALIILGASVLSAVIQDTVKKIQGSSDIIHFV</sequence>
<name>A0A1F6ECI2_9BACT</name>
<dbReference type="STRING" id="1798508.A3A35_03040"/>
<dbReference type="AlphaFoldDB" id="A0A1F6ECI2"/>
<feature type="signal peptide" evidence="2">
    <location>
        <begin position="1"/>
        <end position="22"/>
    </location>
</feature>
<organism evidence="3 4">
    <name type="scientific">Candidatus Kaiserbacteria bacterium RIFCSPLOWO2_01_FULL_51_21</name>
    <dbReference type="NCBI Taxonomy" id="1798508"/>
    <lineage>
        <taxon>Bacteria</taxon>
        <taxon>Candidatus Kaiseribacteriota</taxon>
    </lineage>
</organism>
<feature type="transmembrane region" description="Helical" evidence="1">
    <location>
        <begin position="70"/>
        <end position="90"/>
    </location>
</feature>
<evidence type="ECO:0000256" key="2">
    <source>
        <dbReference type="SAM" id="SignalP"/>
    </source>
</evidence>
<dbReference type="EMBL" id="MFLV01000024">
    <property type="protein sequence ID" value="OGG71361.1"/>
    <property type="molecule type" value="Genomic_DNA"/>
</dbReference>
<protein>
    <submittedName>
        <fullName evidence="3">Uncharacterized protein</fullName>
    </submittedName>
</protein>
<gene>
    <name evidence="3" type="ORF">A3A35_03040</name>
</gene>
<evidence type="ECO:0000313" key="3">
    <source>
        <dbReference type="EMBL" id="OGG71361.1"/>
    </source>
</evidence>
<keyword evidence="1" id="KW-1133">Transmembrane helix</keyword>
<comment type="caution">
    <text evidence="3">The sequence shown here is derived from an EMBL/GenBank/DDBJ whole genome shotgun (WGS) entry which is preliminary data.</text>
</comment>
<evidence type="ECO:0000313" key="4">
    <source>
        <dbReference type="Proteomes" id="UP000179115"/>
    </source>
</evidence>
<keyword evidence="2" id="KW-0732">Signal</keyword>
<proteinExistence type="predicted"/>
<keyword evidence="1" id="KW-0812">Transmembrane</keyword>